<dbReference type="RefSeq" id="WP_161817220.1">
    <property type="nucleotide sequence ID" value="NZ_JAACJS010000002.1"/>
</dbReference>
<dbReference type="InterPro" id="IPR011545">
    <property type="entry name" value="DEAD/DEAH_box_helicase_dom"/>
</dbReference>
<comment type="catalytic activity">
    <reaction evidence="9">
        <text>Couples ATP hydrolysis with the unwinding of duplex DNA by translocating in the 3'-5' direction.</text>
        <dbReference type="EC" id="5.6.2.4"/>
    </reaction>
</comment>
<keyword evidence="3" id="KW-0547">Nucleotide-binding</keyword>
<dbReference type="NCBIfam" id="TIGR00614">
    <property type="entry name" value="recQ_fam"/>
    <property type="match status" value="1"/>
</dbReference>
<dbReference type="InterPro" id="IPR027417">
    <property type="entry name" value="P-loop_NTPase"/>
</dbReference>
<comment type="similarity">
    <text evidence="1">Belongs to the helicase family. RecQ subfamily.</text>
</comment>
<feature type="domain" description="Helicase C-terminal" evidence="14">
    <location>
        <begin position="217"/>
        <end position="360"/>
    </location>
</feature>
<evidence type="ECO:0000313" key="15">
    <source>
        <dbReference type="EMBL" id="NCI48912.1"/>
    </source>
</evidence>
<dbReference type="InterPro" id="IPR001650">
    <property type="entry name" value="Helicase_C-like"/>
</dbReference>
<keyword evidence="7" id="KW-0238">DNA-binding</keyword>
<reference evidence="15 16" key="1">
    <citation type="submission" date="2020-01" db="EMBL/GenBank/DDBJ databases">
        <title>Genome analysis.</title>
        <authorList>
            <person name="Wu S."/>
            <person name="Wang G."/>
        </authorList>
    </citation>
    <scope>NUCLEOTIDE SEQUENCE [LARGE SCALE GENOMIC DNA]</scope>
    <source>
        <strain evidence="15 16">SYL130</strain>
    </source>
</reference>
<organism evidence="15 16">
    <name type="scientific">Sediminibacterium roseum</name>
    <dbReference type="NCBI Taxonomy" id="1978412"/>
    <lineage>
        <taxon>Bacteria</taxon>
        <taxon>Pseudomonadati</taxon>
        <taxon>Bacteroidota</taxon>
        <taxon>Chitinophagia</taxon>
        <taxon>Chitinophagales</taxon>
        <taxon>Chitinophagaceae</taxon>
        <taxon>Sediminibacterium</taxon>
    </lineage>
</organism>
<dbReference type="Gene3D" id="3.40.50.300">
    <property type="entry name" value="P-loop containing nucleotide triphosphate hydrolases"/>
    <property type="match status" value="2"/>
</dbReference>
<dbReference type="PROSITE" id="PS00690">
    <property type="entry name" value="DEAH_ATP_HELICASE"/>
    <property type="match status" value="1"/>
</dbReference>
<dbReference type="InterPro" id="IPR004589">
    <property type="entry name" value="DNA_helicase_ATP-dep_RecQ"/>
</dbReference>
<dbReference type="InterPro" id="IPR036388">
    <property type="entry name" value="WH-like_DNA-bd_sf"/>
</dbReference>
<dbReference type="Proteomes" id="UP000753802">
    <property type="component" value="Unassembled WGS sequence"/>
</dbReference>
<dbReference type="CDD" id="cd17920">
    <property type="entry name" value="DEXHc_RecQ"/>
    <property type="match status" value="1"/>
</dbReference>
<evidence type="ECO:0000259" key="14">
    <source>
        <dbReference type="PROSITE" id="PS51194"/>
    </source>
</evidence>
<sequence>MESPQSILKYYWKHDSFRPMQEDIIHSVLNGNDTLALLPTGGGKSICFQVPGLLTDGLCLVISPLIALMRDQVESLLQKGIPAVALHSGLSFYEVKQILQQATHGDFKFMYLSPERLETNLFKEYLPALNVGLLVVDEAHCVSQWGYDFRPPYLRIAALRNELPDVTMIALTASATPVVQEDITQKLKFTQGNVFRQSFERPNISYSCFKVDSKVNKVIEVLTKIPGSSIVYCSSRRQTKELAHLLTLQNIPADYYHAGLPQEIRNAKQHAWINSEVRVMVCTNAFGMGIDKPDVRSVIHFDIPECLENYYQEAGRAGRDGKKSYAVLVYQEENLQALAAMPDKRFPPISEIKKIYQALADYLQVPVGIGEGQYYDFDLMTFIKNFKLDGMLVVNTLKVLEQEGHITFSENIFLPSQVNFTASKESLQLFEDSYPHTEPLIKCLLRTYAGILDNRVSVHEKQLARLCRLTMEEVHEQLLLMRSYGIIEYLPQKDTPQIHYLLNRASAQYLQINQDRYLLRKKLYTERVETMLSYIKLENQCRSLYIASYFGDSASKECGVCDNCLAKKRKALSSEEFEAIQKHISNAAPIRLTTLLDQLNKFNKEKIWSVLDHLQSEQLITIDEQGLVSNPSS</sequence>
<feature type="domain" description="Helicase ATP-binding" evidence="13">
    <location>
        <begin position="25"/>
        <end position="193"/>
    </location>
</feature>
<dbReference type="InterPro" id="IPR002464">
    <property type="entry name" value="DNA/RNA_helicase_DEAH_CS"/>
</dbReference>
<evidence type="ECO:0000256" key="12">
    <source>
        <dbReference type="ARBA" id="ARBA00044550"/>
    </source>
</evidence>
<dbReference type="SMART" id="SM00487">
    <property type="entry name" value="DEXDc"/>
    <property type="match status" value="1"/>
</dbReference>
<keyword evidence="6" id="KW-0067">ATP-binding</keyword>
<dbReference type="Pfam" id="PF00270">
    <property type="entry name" value="DEAD"/>
    <property type="match status" value="1"/>
</dbReference>
<evidence type="ECO:0000256" key="11">
    <source>
        <dbReference type="ARBA" id="ARBA00044535"/>
    </source>
</evidence>
<evidence type="ECO:0000256" key="2">
    <source>
        <dbReference type="ARBA" id="ARBA00022723"/>
    </source>
</evidence>
<dbReference type="Pfam" id="PF16124">
    <property type="entry name" value="RecQ_Zn_bind"/>
    <property type="match status" value="1"/>
</dbReference>
<dbReference type="InterPro" id="IPR014001">
    <property type="entry name" value="Helicase_ATP-bd"/>
</dbReference>
<name>A0ABW9ZT44_9BACT</name>
<dbReference type="SUPFAM" id="SSF52540">
    <property type="entry name" value="P-loop containing nucleoside triphosphate hydrolases"/>
    <property type="match status" value="1"/>
</dbReference>
<evidence type="ECO:0000256" key="4">
    <source>
        <dbReference type="ARBA" id="ARBA00022801"/>
    </source>
</evidence>
<dbReference type="GO" id="GO:0004386">
    <property type="term" value="F:helicase activity"/>
    <property type="evidence" value="ECO:0007669"/>
    <property type="project" value="UniProtKB-KW"/>
</dbReference>
<dbReference type="PROSITE" id="PS51192">
    <property type="entry name" value="HELICASE_ATP_BIND_1"/>
    <property type="match status" value="1"/>
</dbReference>
<comment type="caution">
    <text evidence="15">The sequence shown here is derived from an EMBL/GenBank/DDBJ whole genome shotgun (WGS) entry which is preliminary data.</text>
</comment>
<keyword evidence="2" id="KW-0479">Metal-binding</keyword>
<dbReference type="PANTHER" id="PTHR13710:SF105">
    <property type="entry name" value="ATP-DEPENDENT DNA HELICASE Q1"/>
    <property type="match status" value="1"/>
</dbReference>
<dbReference type="Gene3D" id="1.10.10.10">
    <property type="entry name" value="Winged helix-like DNA-binding domain superfamily/Winged helix DNA-binding domain"/>
    <property type="match status" value="1"/>
</dbReference>
<protein>
    <recommendedName>
        <fullName evidence="11">ATP-dependent DNA helicase RecQ</fullName>
        <ecNumber evidence="10">5.6.2.4</ecNumber>
    </recommendedName>
    <alternativeName>
        <fullName evidence="12">DNA 3'-5' helicase RecQ</fullName>
    </alternativeName>
</protein>
<dbReference type="SMART" id="SM00490">
    <property type="entry name" value="HELICc"/>
    <property type="match status" value="1"/>
</dbReference>
<dbReference type="Pfam" id="PF00271">
    <property type="entry name" value="Helicase_C"/>
    <property type="match status" value="1"/>
</dbReference>
<dbReference type="InterPro" id="IPR032284">
    <property type="entry name" value="RecQ_Zn-bd"/>
</dbReference>
<dbReference type="PROSITE" id="PS51194">
    <property type="entry name" value="HELICASE_CTER"/>
    <property type="match status" value="1"/>
</dbReference>
<evidence type="ECO:0000313" key="16">
    <source>
        <dbReference type="Proteomes" id="UP000753802"/>
    </source>
</evidence>
<evidence type="ECO:0000256" key="5">
    <source>
        <dbReference type="ARBA" id="ARBA00022806"/>
    </source>
</evidence>
<keyword evidence="5 15" id="KW-0347">Helicase</keyword>
<evidence type="ECO:0000256" key="7">
    <source>
        <dbReference type="ARBA" id="ARBA00023125"/>
    </source>
</evidence>
<evidence type="ECO:0000256" key="8">
    <source>
        <dbReference type="ARBA" id="ARBA00023235"/>
    </source>
</evidence>
<dbReference type="EMBL" id="JAACJS010000002">
    <property type="protein sequence ID" value="NCI48912.1"/>
    <property type="molecule type" value="Genomic_DNA"/>
</dbReference>
<evidence type="ECO:0000256" key="6">
    <source>
        <dbReference type="ARBA" id="ARBA00022840"/>
    </source>
</evidence>
<keyword evidence="4" id="KW-0378">Hydrolase</keyword>
<evidence type="ECO:0000256" key="3">
    <source>
        <dbReference type="ARBA" id="ARBA00022741"/>
    </source>
</evidence>
<keyword evidence="8" id="KW-0413">Isomerase</keyword>
<dbReference type="PANTHER" id="PTHR13710">
    <property type="entry name" value="DNA HELICASE RECQ FAMILY MEMBER"/>
    <property type="match status" value="1"/>
</dbReference>
<gene>
    <name evidence="15" type="ORF">GWC95_03190</name>
</gene>
<evidence type="ECO:0000256" key="9">
    <source>
        <dbReference type="ARBA" id="ARBA00034617"/>
    </source>
</evidence>
<proteinExistence type="inferred from homology"/>
<keyword evidence="16" id="KW-1185">Reference proteome</keyword>
<evidence type="ECO:0000259" key="13">
    <source>
        <dbReference type="PROSITE" id="PS51192"/>
    </source>
</evidence>
<evidence type="ECO:0000256" key="10">
    <source>
        <dbReference type="ARBA" id="ARBA00034808"/>
    </source>
</evidence>
<evidence type="ECO:0000256" key="1">
    <source>
        <dbReference type="ARBA" id="ARBA00005446"/>
    </source>
</evidence>
<accession>A0ABW9ZT44</accession>
<dbReference type="EC" id="5.6.2.4" evidence="10"/>